<organism evidence="1 2">
    <name type="scientific">Byssothecium circinans</name>
    <dbReference type="NCBI Taxonomy" id="147558"/>
    <lineage>
        <taxon>Eukaryota</taxon>
        <taxon>Fungi</taxon>
        <taxon>Dikarya</taxon>
        <taxon>Ascomycota</taxon>
        <taxon>Pezizomycotina</taxon>
        <taxon>Dothideomycetes</taxon>
        <taxon>Pleosporomycetidae</taxon>
        <taxon>Pleosporales</taxon>
        <taxon>Massarineae</taxon>
        <taxon>Massarinaceae</taxon>
        <taxon>Byssothecium</taxon>
    </lineage>
</organism>
<gene>
    <name evidence="1" type="ORF">CC80DRAFT_533250</name>
</gene>
<dbReference type="Proteomes" id="UP000800035">
    <property type="component" value="Unassembled WGS sequence"/>
</dbReference>
<dbReference type="PANTHER" id="PTHR36847">
    <property type="entry name" value="AMIDOLIGASE ENZYME"/>
    <property type="match status" value="1"/>
</dbReference>
<dbReference type="OrthoDB" id="5288177at2759"/>
<dbReference type="Pfam" id="PF12224">
    <property type="entry name" value="Amidoligase_2"/>
    <property type="match status" value="1"/>
</dbReference>
<evidence type="ECO:0000313" key="1">
    <source>
        <dbReference type="EMBL" id="KAF1959961.1"/>
    </source>
</evidence>
<name>A0A6A5U502_9PLEO</name>
<dbReference type="InterPro" id="IPR022025">
    <property type="entry name" value="Amidoligase_2"/>
</dbReference>
<evidence type="ECO:0000313" key="2">
    <source>
        <dbReference type="Proteomes" id="UP000800035"/>
    </source>
</evidence>
<dbReference type="PANTHER" id="PTHR36847:SF1">
    <property type="entry name" value="AMIDOLIGASE ENZYME"/>
    <property type="match status" value="1"/>
</dbReference>
<accession>A0A6A5U502</accession>
<proteinExistence type="predicted"/>
<sequence length="319" mass="35396">MESKALTERINKTKDSGEYSVKVGIGREYMSEVFKEADIAYDVIKTDLKASRNGRQRYEKWVIGPESLLVKEIPIELSSATYDDLAVMRSAVEKLFACMETKKIKIELNESTSTQVHLSTPGEFSVQEVKKIAKSVLYWERCVDCLVSSKRVNKGYVESNHASVYFNQRKTDASIEAAIAAVEKCETVEGVALLMCTQPDGSEIAHRGFRVNFRNLLEGELGTIEFRQADGSGDAATAIAWPAFWIGFCVSAIKTGIDGRKMTMEGLKGFVVDGLETYGKADPGWVETIFEGKMNRNPTTVDFTDEKRGLAVVQGHAWG</sequence>
<dbReference type="EMBL" id="ML976984">
    <property type="protein sequence ID" value="KAF1959961.1"/>
    <property type="molecule type" value="Genomic_DNA"/>
</dbReference>
<reference evidence="1" key="1">
    <citation type="journal article" date="2020" name="Stud. Mycol.">
        <title>101 Dothideomycetes genomes: a test case for predicting lifestyles and emergence of pathogens.</title>
        <authorList>
            <person name="Haridas S."/>
            <person name="Albert R."/>
            <person name="Binder M."/>
            <person name="Bloem J."/>
            <person name="Labutti K."/>
            <person name="Salamov A."/>
            <person name="Andreopoulos B."/>
            <person name="Baker S."/>
            <person name="Barry K."/>
            <person name="Bills G."/>
            <person name="Bluhm B."/>
            <person name="Cannon C."/>
            <person name="Castanera R."/>
            <person name="Culley D."/>
            <person name="Daum C."/>
            <person name="Ezra D."/>
            <person name="Gonzalez J."/>
            <person name="Henrissat B."/>
            <person name="Kuo A."/>
            <person name="Liang C."/>
            <person name="Lipzen A."/>
            <person name="Lutzoni F."/>
            <person name="Magnuson J."/>
            <person name="Mondo S."/>
            <person name="Nolan M."/>
            <person name="Ohm R."/>
            <person name="Pangilinan J."/>
            <person name="Park H.-J."/>
            <person name="Ramirez L."/>
            <person name="Alfaro M."/>
            <person name="Sun H."/>
            <person name="Tritt A."/>
            <person name="Yoshinaga Y."/>
            <person name="Zwiers L.-H."/>
            <person name="Turgeon B."/>
            <person name="Goodwin S."/>
            <person name="Spatafora J."/>
            <person name="Crous P."/>
            <person name="Grigoriev I."/>
        </authorList>
    </citation>
    <scope>NUCLEOTIDE SEQUENCE</scope>
    <source>
        <strain evidence="1">CBS 675.92</strain>
    </source>
</reference>
<protein>
    <submittedName>
        <fullName evidence="1">Uncharacterized protein</fullName>
    </submittedName>
</protein>
<dbReference type="AlphaFoldDB" id="A0A6A5U502"/>
<keyword evidence="2" id="KW-1185">Reference proteome</keyword>